<keyword evidence="1" id="KW-1133">Transmembrane helix</keyword>
<feature type="transmembrane region" description="Helical" evidence="1">
    <location>
        <begin position="341"/>
        <end position="362"/>
    </location>
</feature>
<dbReference type="EMBL" id="BAAAZK010000002">
    <property type="protein sequence ID" value="GAA4168192.1"/>
    <property type="molecule type" value="Genomic_DNA"/>
</dbReference>
<evidence type="ECO:0000256" key="1">
    <source>
        <dbReference type="SAM" id="Phobius"/>
    </source>
</evidence>
<dbReference type="RefSeq" id="WP_346083803.1">
    <property type="nucleotide sequence ID" value="NZ_BAAAZK010000002.1"/>
</dbReference>
<gene>
    <name evidence="3" type="ORF">GCM10022218_02700</name>
</gene>
<reference evidence="4" key="1">
    <citation type="journal article" date="2019" name="Int. J. Syst. Evol. Microbiol.">
        <title>The Global Catalogue of Microorganisms (GCM) 10K type strain sequencing project: providing services to taxonomists for standard genome sequencing and annotation.</title>
        <authorList>
            <consortium name="The Broad Institute Genomics Platform"/>
            <consortium name="The Broad Institute Genome Sequencing Center for Infectious Disease"/>
            <person name="Wu L."/>
            <person name="Ma J."/>
        </authorList>
    </citation>
    <scope>NUCLEOTIDE SEQUENCE [LARGE SCALE GENOMIC DNA]</scope>
    <source>
        <strain evidence="4">JCM 16722</strain>
    </source>
</reference>
<evidence type="ECO:0000313" key="4">
    <source>
        <dbReference type="Proteomes" id="UP001500167"/>
    </source>
</evidence>
<dbReference type="Proteomes" id="UP001500167">
    <property type="component" value="Unassembled WGS sequence"/>
</dbReference>
<accession>A0ABP7ZQR9</accession>
<proteinExistence type="predicted"/>
<keyword evidence="1" id="KW-0472">Membrane</keyword>
<dbReference type="InterPro" id="IPR019734">
    <property type="entry name" value="TPR_rpt"/>
</dbReference>
<comment type="caution">
    <text evidence="3">The sequence shown here is derived from an EMBL/GenBank/DDBJ whole genome shotgun (WGS) entry which is preliminary data.</text>
</comment>
<organism evidence="3 4">
    <name type="scientific">Sphingobacterium ginsenosidimutans</name>
    <dbReference type="NCBI Taxonomy" id="687845"/>
    <lineage>
        <taxon>Bacteria</taxon>
        <taxon>Pseudomonadati</taxon>
        <taxon>Bacteroidota</taxon>
        <taxon>Sphingobacteriia</taxon>
        <taxon>Sphingobacteriales</taxon>
        <taxon>Sphingobacteriaceae</taxon>
        <taxon>Sphingobacterium</taxon>
    </lineage>
</organism>
<dbReference type="Pfam" id="PF13181">
    <property type="entry name" value="TPR_8"/>
    <property type="match status" value="1"/>
</dbReference>
<dbReference type="Gene3D" id="1.25.40.10">
    <property type="entry name" value="Tetratricopeptide repeat domain"/>
    <property type="match status" value="1"/>
</dbReference>
<evidence type="ECO:0000313" key="3">
    <source>
        <dbReference type="EMBL" id="GAA4168192.1"/>
    </source>
</evidence>
<name>A0ABP7ZQR9_9SPHI</name>
<evidence type="ECO:0008006" key="5">
    <source>
        <dbReference type="Google" id="ProtNLM"/>
    </source>
</evidence>
<sequence length="479" mass="54868">MGNVFVFLLGLLSLYSNSGFAQQSIKEIDLLVKKGRELSLADKSHQALKVGAEIVRRSNEINYTSGIIRGNTLLAYEFRMVGDYGRSLVHANMVWNQYKDSVDHDPKIKAMLLFLIGNNYVAMGLKKEAIAVGRKFIAMTYHLKDSGEAYNYRRAGYSLIYSCYKNENSDSVYYYLMKAKYWDDAIERLYPSSTTLGKTTILFSIANYYIDHTKNYDSAYFYINKGLERNGSAFEMAYKTDQLIGKILFKQGKYKNALPHLVKALKDAKEKSKSDEITAIYLLMSEVYGKLGDSNKAEEYKKKSLVNADSVQNARKVSIQASVELVKHELESDIQKKHKKVFLYLTVGLLTPFFAIGSYLYIKSRKKAKKFELRMSHINDNQAFSEVIDLAKANDAAFLARFKKVYPQFCQEMLTRYPDMLSSELLFCAYLKLNFTTKDIATYTYVTPSAVRNRKNRMKKKFGIPAHADIYAWIDKIPG</sequence>
<keyword evidence="4" id="KW-1185">Reference proteome</keyword>
<protein>
    <recommendedName>
        <fullName evidence="5">HTH luxR-type domain-containing protein</fullName>
    </recommendedName>
</protein>
<evidence type="ECO:0000256" key="2">
    <source>
        <dbReference type="SAM" id="SignalP"/>
    </source>
</evidence>
<feature type="signal peptide" evidence="2">
    <location>
        <begin position="1"/>
        <end position="21"/>
    </location>
</feature>
<dbReference type="SUPFAM" id="SSF48452">
    <property type="entry name" value="TPR-like"/>
    <property type="match status" value="2"/>
</dbReference>
<dbReference type="InterPro" id="IPR011990">
    <property type="entry name" value="TPR-like_helical_dom_sf"/>
</dbReference>
<feature type="chain" id="PRO_5047358174" description="HTH luxR-type domain-containing protein" evidence="2">
    <location>
        <begin position="22"/>
        <end position="479"/>
    </location>
</feature>
<keyword evidence="1" id="KW-0812">Transmembrane</keyword>
<keyword evidence="2" id="KW-0732">Signal</keyword>